<dbReference type="InterPro" id="IPR019193">
    <property type="entry name" value="UBQ-conj_enz_E2-bd_prot"/>
</dbReference>
<dbReference type="GO" id="GO:0031624">
    <property type="term" value="F:ubiquitin conjugating enzyme binding"/>
    <property type="evidence" value="ECO:0007669"/>
    <property type="project" value="TreeGrafter"/>
</dbReference>
<comment type="caution">
    <text evidence="1">The sequence shown here is derived from an EMBL/GenBank/DDBJ whole genome shotgun (WGS) entry which is preliminary data.</text>
</comment>
<sequence length="448" mass="48251">MEEAATASGIAVYAELLPNIQQLSVAATLSSDSDASTLAEIIDQGRRILIRHRERTLAVELPATAVASTALALPRVPCPNLTWRLPAAALGARSLPSTPENQEIPWASTDLKTGSVVGCRQCGKEVVRATQTSVWKDLPSENWAEMMEFWHCHKPPDDKPQDESLADRAYGANSTIAAQPGVGFVDVSSFVFTESDCHDLMSSGTVIDTTPLERQDSLLAVLGETTLRFQSRGHLEISGGTCVAIICLRESQFSSFPSGTLLKSSAAAIDQAQPKENGHVFCGECRTQLGLFSPSSPSVTLFKWQITCETVSTGRAPSISECLAASLLAAISRSACAKSVVLPYEDRGSAVKALHLWVLNANLVYTSSARQGKRAALKILYRDISIEEAHGLADSMTSDVQEMSLPSKAIKAVRRALEASSALMPERERCFRGWSAGLLDRWSVSNSQ</sequence>
<dbReference type="Proteomes" id="UP000562929">
    <property type="component" value="Unassembled WGS sequence"/>
</dbReference>
<reference evidence="1 2" key="1">
    <citation type="journal article" date="2020" name="G3 (Bethesda)">
        <title>Genetic Underpinnings of Host Manipulation by Ophiocordyceps as Revealed by Comparative Transcriptomics.</title>
        <authorList>
            <person name="Will I."/>
            <person name="Das B."/>
            <person name="Trinh T."/>
            <person name="Brachmann A."/>
            <person name="Ohm R.A."/>
            <person name="de Bekker C."/>
        </authorList>
    </citation>
    <scope>NUCLEOTIDE SEQUENCE [LARGE SCALE GENOMIC DNA]</scope>
    <source>
        <strain evidence="1 2">EC05</strain>
    </source>
</reference>
<gene>
    <name evidence="1" type="ORF">GQ602_007205</name>
</gene>
<dbReference type="GO" id="GO:0000151">
    <property type="term" value="C:ubiquitin ligase complex"/>
    <property type="evidence" value="ECO:0007669"/>
    <property type="project" value="TreeGrafter"/>
</dbReference>
<accession>A0A8H4Q0V8</accession>
<dbReference type="GO" id="GO:0000209">
    <property type="term" value="P:protein polyubiquitination"/>
    <property type="evidence" value="ECO:0007669"/>
    <property type="project" value="TreeGrafter"/>
</dbReference>
<dbReference type="GO" id="GO:0030332">
    <property type="term" value="F:cyclin binding"/>
    <property type="evidence" value="ECO:0007669"/>
    <property type="project" value="TreeGrafter"/>
</dbReference>
<proteinExistence type="predicted"/>
<organism evidence="1 2">
    <name type="scientific">Ophiocordyceps camponoti-floridani</name>
    <dbReference type="NCBI Taxonomy" id="2030778"/>
    <lineage>
        <taxon>Eukaryota</taxon>
        <taxon>Fungi</taxon>
        <taxon>Dikarya</taxon>
        <taxon>Ascomycota</taxon>
        <taxon>Pezizomycotina</taxon>
        <taxon>Sordariomycetes</taxon>
        <taxon>Hypocreomycetidae</taxon>
        <taxon>Hypocreales</taxon>
        <taxon>Ophiocordycipitaceae</taxon>
        <taxon>Ophiocordyceps</taxon>
    </lineage>
</organism>
<dbReference type="Pfam" id="PF09814">
    <property type="entry name" value="HECT_2"/>
    <property type="match status" value="1"/>
</dbReference>
<dbReference type="GO" id="GO:0051865">
    <property type="term" value="P:protein autoubiquitination"/>
    <property type="evidence" value="ECO:0007669"/>
    <property type="project" value="TreeGrafter"/>
</dbReference>
<dbReference type="GO" id="GO:0043161">
    <property type="term" value="P:proteasome-mediated ubiquitin-dependent protein catabolic process"/>
    <property type="evidence" value="ECO:0007669"/>
    <property type="project" value="TreeGrafter"/>
</dbReference>
<keyword evidence="2" id="KW-1185">Reference proteome</keyword>
<protein>
    <submittedName>
        <fullName evidence="1">Ubiquitin-conjugating enzyme E2C-binding protein</fullName>
    </submittedName>
</protein>
<evidence type="ECO:0000313" key="2">
    <source>
        <dbReference type="Proteomes" id="UP000562929"/>
    </source>
</evidence>
<dbReference type="EMBL" id="JAACLJ010000009">
    <property type="protein sequence ID" value="KAF4581068.1"/>
    <property type="molecule type" value="Genomic_DNA"/>
</dbReference>
<dbReference type="GO" id="GO:0061630">
    <property type="term" value="F:ubiquitin protein ligase activity"/>
    <property type="evidence" value="ECO:0007669"/>
    <property type="project" value="TreeGrafter"/>
</dbReference>
<dbReference type="AlphaFoldDB" id="A0A8H4Q0V8"/>
<dbReference type="PANTHER" id="PTHR31531:SF2">
    <property type="entry name" value="E3 UBIQUITIN-PROTEIN LIGASE E3D"/>
    <property type="match status" value="1"/>
</dbReference>
<dbReference type="GO" id="GO:0005829">
    <property type="term" value="C:cytosol"/>
    <property type="evidence" value="ECO:0007669"/>
    <property type="project" value="TreeGrafter"/>
</dbReference>
<dbReference type="GO" id="GO:0005634">
    <property type="term" value="C:nucleus"/>
    <property type="evidence" value="ECO:0007669"/>
    <property type="project" value="TreeGrafter"/>
</dbReference>
<dbReference type="GO" id="GO:0006513">
    <property type="term" value="P:protein monoubiquitination"/>
    <property type="evidence" value="ECO:0007669"/>
    <property type="project" value="TreeGrafter"/>
</dbReference>
<evidence type="ECO:0000313" key="1">
    <source>
        <dbReference type="EMBL" id="KAF4581068.1"/>
    </source>
</evidence>
<dbReference type="PANTHER" id="PTHR31531">
    <property type="entry name" value="E3 UBIQUITIN-PROTEIN LIGASE E3D FAMILY MEMBER"/>
    <property type="match status" value="1"/>
</dbReference>
<name>A0A8H4Q0V8_9HYPO</name>
<dbReference type="OrthoDB" id="66510at2759"/>